<evidence type="ECO:0000313" key="4">
    <source>
        <dbReference type="Proteomes" id="UP000085678"/>
    </source>
</evidence>
<dbReference type="Pfam" id="PF00128">
    <property type="entry name" value="Alpha-amylase"/>
    <property type="match status" value="1"/>
</dbReference>
<dbReference type="RefSeq" id="XP_013421848.1">
    <property type="nucleotide sequence ID" value="XM_013566394.2"/>
</dbReference>
<dbReference type="GO" id="GO:0005975">
    <property type="term" value="P:carbohydrate metabolic process"/>
    <property type="evidence" value="ECO:0007669"/>
    <property type="project" value="InterPro"/>
</dbReference>
<sequence>MKRIYVQMSSFVKGRKAAGPVGISIILGLLSFMPRLLIVTFLSKTPEPPLEWWQTSVIYQVYPRSFQDSNGDGVGDLQGIRSRLDHLEYINARALWLSPMYESPMRDFGYDPSNITNIDPIFGTMEDFDELLADVHSRGMKMILDFIPNHTSDLHKWFQASKAGVEEYKDYYVWTDGNLTANGTRVPPNNWKSFFGDSAWEWVEERQQFYLHQFLKEQPDLNYRNPKVVEEMTNALRFWLERGVDGFRIDAVLTMFESADLSLNEPLNNRPGAELWQYESLEHIYTSHQPETYEVIAKWRHLADEYYQKDGNYRFLVTEAYCETIQQAMYYYHTGADMPFNFDLVFLNRTCGGDCVDRAISNWMTNMPIGKWPNWVIGNHDNKRIATKMGTEFVNAMNTLLLLLPGTPTTYNGEELGLTNIEVSYEDTQDPFGKRFGPERYHEVSRDPPRSPMLWDSTHSSGFSNATKTWLPVHPDYEIFNAEAQRKAEGVTPLKMYRDLSLLRQEATFQRGTFKPLLVDENIYSFVRELEGESLYYVILNFGSTEAQVDLAEQGLPENGLVKLNSGDFHHSDYNVGKEIKLNKISLNPGQFLVIKYDV</sequence>
<name>A0A1S3KGT3_LINAN</name>
<evidence type="ECO:0000256" key="1">
    <source>
        <dbReference type="ARBA" id="ARBA00023180"/>
    </source>
</evidence>
<keyword evidence="2" id="KW-0812">Transmembrane</keyword>
<dbReference type="OrthoDB" id="1740265at2759"/>
<evidence type="ECO:0000259" key="3">
    <source>
        <dbReference type="SMART" id="SM00642"/>
    </source>
</evidence>
<dbReference type="Gene3D" id="3.90.400.10">
    <property type="entry name" value="Oligo-1,6-glucosidase, Domain 2"/>
    <property type="match status" value="1"/>
</dbReference>
<feature type="domain" description="Glycosyl hydrolase family 13 catalytic" evidence="3">
    <location>
        <begin position="60"/>
        <end position="450"/>
    </location>
</feature>
<keyword evidence="1" id="KW-0325">Glycoprotein</keyword>
<dbReference type="InterPro" id="IPR017853">
    <property type="entry name" value="GH"/>
</dbReference>
<dbReference type="Proteomes" id="UP000085678">
    <property type="component" value="Unplaced"/>
</dbReference>
<dbReference type="Gene3D" id="2.60.40.1180">
    <property type="entry name" value="Golgi alpha-mannosidase II"/>
    <property type="match status" value="1"/>
</dbReference>
<dbReference type="SUPFAM" id="SSF51445">
    <property type="entry name" value="(Trans)glycosidases"/>
    <property type="match status" value="1"/>
</dbReference>
<dbReference type="Gene3D" id="3.20.20.80">
    <property type="entry name" value="Glycosidases"/>
    <property type="match status" value="1"/>
</dbReference>
<evidence type="ECO:0000313" key="5">
    <source>
        <dbReference type="RefSeq" id="XP_013421848.1"/>
    </source>
</evidence>
<dbReference type="InterPro" id="IPR013780">
    <property type="entry name" value="Glyco_hydro_b"/>
</dbReference>
<dbReference type="SUPFAM" id="SSF51011">
    <property type="entry name" value="Glycosyl hydrolase domain"/>
    <property type="match status" value="1"/>
</dbReference>
<keyword evidence="4" id="KW-1185">Reference proteome</keyword>
<dbReference type="KEGG" id="lak:106181873"/>
<keyword evidence="2" id="KW-1133">Transmembrane helix</keyword>
<dbReference type="InterPro" id="IPR045857">
    <property type="entry name" value="O16G_dom_2"/>
</dbReference>
<feature type="transmembrane region" description="Helical" evidence="2">
    <location>
        <begin position="21"/>
        <end position="42"/>
    </location>
</feature>
<reference evidence="5" key="1">
    <citation type="submission" date="2025-08" db="UniProtKB">
        <authorList>
            <consortium name="RefSeq"/>
        </authorList>
    </citation>
    <scope>IDENTIFICATION</scope>
    <source>
        <tissue evidence="5">Gonads</tissue>
    </source>
</reference>
<organism evidence="4 5">
    <name type="scientific">Lingula anatina</name>
    <name type="common">Brachiopod</name>
    <name type="synonym">Lingula unguis</name>
    <dbReference type="NCBI Taxonomy" id="7574"/>
    <lineage>
        <taxon>Eukaryota</taxon>
        <taxon>Metazoa</taxon>
        <taxon>Spiralia</taxon>
        <taxon>Lophotrochozoa</taxon>
        <taxon>Brachiopoda</taxon>
        <taxon>Linguliformea</taxon>
        <taxon>Lingulata</taxon>
        <taxon>Lingulida</taxon>
        <taxon>Linguloidea</taxon>
        <taxon>Lingulidae</taxon>
        <taxon>Lingula</taxon>
    </lineage>
</organism>
<evidence type="ECO:0000256" key="2">
    <source>
        <dbReference type="SAM" id="Phobius"/>
    </source>
</evidence>
<gene>
    <name evidence="5" type="primary">LOC106181873</name>
</gene>
<dbReference type="GeneID" id="106181873"/>
<protein>
    <submittedName>
        <fullName evidence="5">Alpha-glucosidase-like isoform X1</fullName>
    </submittedName>
</protein>
<dbReference type="SMART" id="SM00642">
    <property type="entry name" value="Aamy"/>
    <property type="match status" value="1"/>
</dbReference>
<keyword evidence="2" id="KW-0472">Membrane</keyword>
<dbReference type="FunFam" id="3.90.400.10:FF:000001">
    <property type="entry name" value="Maltase A3, isoform A"/>
    <property type="match status" value="1"/>
</dbReference>
<dbReference type="InterPro" id="IPR006047">
    <property type="entry name" value="GH13_cat_dom"/>
</dbReference>
<dbReference type="AlphaFoldDB" id="A0A1S3KGT3"/>
<proteinExistence type="predicted"/>
<dbReference type="PANTHER" id="PTHR10357">
    <property type="entry name" value="ALPHA-AMYLASE FAMILY MEMBER"/>
    <property type="match status" value="1"/>
</dbReference>
<dbReference type="PANTHER" id="PTHR10357:SF179">
    <property type="entry name" value="NEUTRAL AND BASIC AMINO ACID TRANSPORT PROTEIN RBAT"/>
    <property type="match status" value="1"/>
</dbReference>
<accession>A0A1S3KGT3</accession>